<dbReference type="EMBL" id="JAAMPI010000236">
    <property type="protein sequence ID" value="KAF4633729.1"/>
    <property type="molecule type" value="Genomic_DNA"/>
</dbReference>
<evidence type="ECO:0000256" key="1">
    <source>
        <dbReference type="ARBA" id="ARBA00004123"/>
    </source>
</evidence>
<dbReference type="PANTHER" id="PTHR37534:SF49">
    <property type="entry name" value="LYSINE BIOSYNTHESIS REGULATORY PROTEIN LYS14"/>
    <property type="match status" value="1"/>
</dbReference>
<proteinExistence type="predicted"/>
<dbReference type="GO" id="GO:0045944">
    <property type="term" value="P:positive regulation of transcription by RNA polymerase II"/>
    <property type="evidence" value="ECO:0007669"/>
    <property type="project" value="TreeGrafter"/>
</dbReference>
<evidence type="ECO:0008006" key="6">
    <source>
        <dbReference type="Google" id="ProtNLM"/>
    </source>
</evidence>
<keyword evidence="2" id="KW-0539">Nucleus</keyword>
<protein>
    <recommendedName>
        <fullName evidence="6">Zn(2)-C6 fungal-type domain-containing protein</fullName>
    </recommendedName>
</protein>
<dbReference type="AlphaFoldDB" id="A0A8H4RRP6"/>
<evidence type="ECO:0000313" key="5">
    <source>
        <dbReference type="Proteomes" id="UP000566819"/>
    </source>
</evidence>
<dbReference type="PANTHER" id="PTHR37534">
    <property type="entry name" value="TRANSCRIPTIONAL ACTIVATOR PROTEIN UGA3"/>
    <property type="match status" value="1"/>
</dbReference>
<feature type="compositionally biased region" description="Low complexity" evidence="3">
    <location>
        <begin position="196"/>
        <end position="207"/>
    </location>
</feature>
<comment type="caution">
    <text evidence="4">The sequence shown here is derived from an EMBL/GenBank/DDBJ whole genome shotgun (WGS) entry which is preliminary data.</text>
</comment>
<gene>
    <name evidence="4" type="ORF">G7Y89_g4387</name>
</gene>
<dbReference type="GO" id="GO:0000976">
    <property type="term" value="F:transcription cis-regulatory region binding"/>
    <property type="evidence" value="ECO:0007669"/>
    <property type="project" value="TreeGrafter"/>
</dbReference>
<evidence type="ECO:0000313" key="4">
    <source>
        <dbReference type="EMBL" id="KAF4633729.1"/>
    </source>
</evidence>
<organism evidence="4 5">
    <name type="scientific">Cudoniella acicularis</name>
    <dbReference type="NCBI Taxonomy" id="354080"/>
    <lineage>
        <taxon>Eukaryota</taxon>
        <taxon>Fungi</taxon>
        <taxon>Dikarya</taxon>
        <taxon>Ascomycota</taxon>
        <taxon>Pezizomycotina</taxon>
        <taxon>Leotiomycetes</taxon>
        <taxon>Helotiales</taxon>
        <taxon>Tricladiaceae</taxon>
        <taxon>Cudoniella</taxon>
    </lineage>
</organism>
<evidence type="ECO:0000256" key="2">
    <source>
        <dbReference type="ARBA" id="ARBA00023242"/>
    </source>
</evidence>
<reference evidence="4 5" key="1">
    <citation type="submission" date="2020-03" db="EMBL/GenBank/DDBJ databases">
        <title>Draft Genome Sequence of Cudoniella acicularis.</title>
        <authorList>
            <person name="Buettner E."/>
            <person name="Kellner H."/>
        </authorList>
    </citation>
    <scope>NUCLEOTIDE SEQUENCE [LARGE SCALE GENOMIC DNA]</scope>
    <source>
        <strain evidence="4 5">DSM 108380</strain>
    </source>
</reference>
<dbReference type="GO" id="GO:0003700">
    <property type="term" value="F:DNA-binding transcription factor activity"/>
    <property type="evidence" value="ECO:0007669"/>
    <property type="project" value="TreeGrafter"/>
</dbReference>
<accession>A0A8H4RRP6</accession>
<dbReference type="GO" id="GO:0005634">
    <property type="term" value="C:nucleus"/>
    <property type="evidence" value="ECO:0007669"/>
    <property type="project" value="UniProtKB-SubCell"/>
</dbReference>
<name>A0A8H4RRP6_9HELO</name>
<sequence>MLYPMPEEADYRLDLGADVEVKYDEQRPECRECLQLNHICDYNPRLSFQDDTPRTVERMREAFVAGPSVFDGWILPYRELQTKLHAKYAPSILGTNDLRGRERKAEAHAPETYHIIANPNTFAELPEYQNQRSYAHVARHGLFSTASRVNVGEASSPGILTEELNDPNIVILETFEDGLHKGQSQLSHKMEPNLESPTSSHISLSHSTTLSPSNNLAVQSPTDSFSNGELFTHFILLLYEIAAAGRRETNMWQHHSNQLLRIVTLRRQAYGREPFGFIVWTIFRIDIYALLSMAATGVFAQVLKDNVLLASESCLTPPMPGRQGFFHPTTSTNKRFLDCMEEPVPSISNMAQWTWASTTRVFDLVMHVGCPPSSAKYADQFQSCMLYRACKIYADTSMFPGQLNEPLSEFDSDIETCSREIIQGAQIIISQERYELRFIVFPLFMAGFATRDVSEKDIALCLIKTMERHSYGGSTESVRRLLEVIYEKQRSAILRTGLTNEVDWAQEMELTGQQLIIYGL</sequence>
<dbReference type="OrthoDB" id="3598904at2759"/>
<keyword evidence="5" id="KW-1185">Reference proteome</keyword>
<evidence type="ECO:0000256" key="3">
    <source>
        <dbReference type="SAM" id="MobiDB-lite"/>
    </source>
</evidence>
<dbReference type="Proteomes" id="UP000566819">
    <property type="component" value="Unassembled WGS sequence"/>
</dbReference>
<feature type="region of interest" description="Disordered" evidence="3">
    <location>
        <begin position="182"/>
        <end position="207"/>
    </location>
</feature>
<dbReference type="Pfam" id="PF11951">
    <property type="entry name" value="Fungal_trans_2"/>
    <property type="match status" value="1"/>
</dbReference>
<comment type="subcellular location">
    <subcellularLocation>
        <location evidence="1">Nucleus</location>
    </subcellularLocation>
</comment>
<dbReference type="InterPro" id="IPR021858">
    <property type="entry name" value="Fun_TF"/>
</dbReference>